<reference evidence="1 2" key="1">
    <citation type="submission" date="2018-09" db="EMBL/GenBank/DDBJ databases">
        <title>Evolutionary history of phycoerythrin pigmentation in the water bloom-forming cyanobacterium Microcystis aeruginosa.</title>
        <authorList>
            <person name="Tanabe Y."/>
            <person name="Tanabe Y."/>
            <person name="Yamaguchi H."/>
        </authorList>
    </citation>
    <scope>NUCLEOTIDE SEQUENCE [LARGE SCALE GENOMIC DNA]</scope>
    <source>
        <strain evidence="1 2">NIES-2521</strain>
    </source>
</reference>
<dbReference type="Proteomes" id="UP000324689">
    <property type="component" value="Unassembled WGS sequence"/>
</dbReference>
<keyword evidence="1" id="KW-0456">Lyase</keyword>
<dbReference type="PANTHER" id="PTHR13593:SF143">
    <property type="entry name" value="PHOSPHATIDYLINOSITOL-SPECIFIC PHOSPHOLIPASE C X DOMAIN-CONTAINING PROTEIN"/>
    <property type="match status" value="1"/>
</dbReference>
<dbReference type="Gene3D" id="3.20.20.190">
    <property type="entry name" value="Phosphatidylinositol (PI) phosphodiesterase"/>
    <property type="match status" value="1"/>
</dbReference>
<evidence type="ECO:0000313" key="1">
    <source>
        <dbReference type="EMBL" id="GCA81799.1"/>
    </source>
</evidence>
<comment type="caution">
    <text evidence="1">The sequence shown here is derived from an EMBL/GenBank/DDBJ whole genome shotgun (WGS) entry which is preliminary data.</text>
</comment>
<accession>A0A5A5S4M4</accession>
<dbReference type="RefSeq" id="WP_149976945.1">
    <property type="nucleotide sequence ID" value="NZ_BHVQ01000075.1"/>
</dbReference>
<dbReference type="GO" id="GO:0004436">
    <property type="term" value="F:phosphatidylinositol diacylglycerol-lyase activity"/>
    <property type="evidence" value="ECO:0007669"/>
    <property type="project" value="UniProtKB-EC"/>
</dbReference>
<dbReference type="AlphaFoldDB" id="A0A5A5S4M4"/>
<dbReference type="InterPro" id="IPR017946">
    <property type="entry name" value="PLC-like_Pdiesterase_TIM-brl"/>
</dbReference>
<dbReference type="EC" id="4.6.1.13" evidence="1"/>
<dbReference type="SUPFAM" id="SSF51695">
    <property type="entry name" value="PLC-like phosphodiesterases"/>
    <property type="match status" value="1"/>
</dbReference>
<organism evidence="1 2">
    <name type="scientific">Microcystis aeruginosa NIES-2521</name>
    <dbReference type="NCBI Taxonomy" id="2303983"/>
    <lineage>
        <taxon>Bacteria</taxon>
        <taxon>Bacillati</taxon>
        <taxon>Cyanobacteriota</taxon>
        <taxon>Cyanophyceae</taxon>
        <taxon>Oscillatoriophycideae</taxon>
        <taxon>Chroococcales</taxon>
        <taxon>Microcystaceae</taxon>
        <taxon>Microcystis</taxon>
    </lineage>
</organism>
<dbReference type="GO" id="GO:0008081">
    <property type="term" value="F:phosphoric diester hydrolase activity"/>
    <property type="evidence" value="ECO:0007669"/>
    <property type="project" value="InterPro"/>
</dbReference>
<gene>
    <name evidence="1" type="primary">plc</name>
    <name evidence="1" type="ORF">MiTs_03818</name>
</gene>
<dbReference type="PANTHER" id="PTHR13593">
    <property type="match status" value="1"/>
</dbReference>
<dbReference type="InterPro" id="IPR051057">
    <property type="entry name" value="PI-PLC_domain"/>
</dbReference>
<dbReference type="EMBL" id="BHVQ01000075">
    <property type="protein sequence ID" value="GCA81799.1"/>
    <property type="molecule type" value="Genomic_DNA"/>
</dbReference>
<proteinExistence type="predicted"/>
<evidence type="ECO:0000313" key="2">
    <source>
        <dbReference type="Proteomes" id="UP000324689"/>
    </source>
</evidence>
<protein>
    <submittedName>
        <fullName evidence="1">1-phosphatidylinositol phosphodiesterase</fullName>
        <ecNumber evidence="1">4.6.1.13</ecNumber>
    </submittedName>
</protein>
<sequence>MGQGGSITLVNGTRYDWDNTHQHSYQMNSWGFPNIIPAGTSATVYVEWDEGIFDTTSDDAGEVVYNLNSTDLGFQVQARANNGFNLQAVFTNFSTPNNSQGSTINLGWNHDGSVNFILSGEVNNFTSSNLPTSWMHDNLNMLGNRNLRQLCIPGFHDAGMSTLSSGTAFAFPCNTITQTTGILGQLQAGARYFDIRPVISAGQYFTGHYGHIDQINSWQGANGQSIGSIINDINTYTATNKELVILYLSHDLNTDLGNNSYASFTQSEWDALFAQLRGINNLFVAQPTTVDLTTLTLNTFIGGNSAAVIVIVEPSSSGISLANYANKGFYLVNNFPVYNNYSDTNDLNQMISDQLSKMKAQRPNPSASYFLLSWTLTQNNTEASTCQFGTASSILDLANTANPKLYSQLLNACSDQCYPNIIYCDNIQSSDIAALAMAVNNKCDR</sequence>
<name>A0A5A5S4M4_MICAE</name>
<dbReference type="GO" id="GO:0006629">
    <property type="term" value="P:lipid metabolic process"/>
    <property type="evidence" value="ECO:0007669"/>
    <property type="project" value="InterPro"/>
</dbReference>